<feature type="compositionally biased region" description="Basic and acidic residues" evidence="1">
    <location>
        <begin position="865"/>
        <end position="897"/>
    </location>
</feature>
<dbReference type="Proteomes" id="UP000746584">
    <property type="component" value="Unassembled WGS sequence"/>
</dbReference>
<feature type="compositionally biased region" description="Basic and acidic residues" evidence="1">
    <location>
        <begin position="433"/>
        <end position="447"/>
    </location>
</feature>
<feature type="region of interest" description="Disordered" evidence="1">
    <location>
        <begin position="854"/>
        <end position="954"/>
    </location>
</feature>
<accession>A0ABS2RYH9</accession>
<protein>
    <submittedName>
        <fullName evidence="2">Uncharacterized protein</fullName>
    </submittedName>
</protein>
<comment type="caution">
    <text evidence="2">The sequence shown here is derived from an EMBL/GenBank/DDBJ whole genome shotgun (WGS) entry which is preliminary data.</text>
</comment>
<proteinExistence type="predicted"/>
<keyword evidence="3" id="KW-1185">Reference proteome</keyword>
<evidence type="ECO:0000313" key="2">
    <source>
        <dbReference type="EMBL" id="MBM7804099.1"/>
    </source>
</evidence>
<organism evidence="2 3">
    <name type="scientific">Curtobacterium luteum</name>
    <dbReference type="NCBI Taxonomy" id="33881"/>
    <lineage>
        <taxon>Bacteria</taxon>
        <taxon>Bacillati</taxon>
        <taxon>Actinomycetota</taxon>
        <taxon>Actinomycetes</taxon>
        <taxon>Micrococcales</taxon>
        <taxon>Microbacteriaceae</taxon>
        <taxon>Curtobacterium</taxon>
    </lineage>
</organism>
<feature type="region of interest" description="Disordered" evidence="1">
    <location>
        <begin position="428"/>
        <end position="457"/>
    </location>
</feature>
<gene>
    <name evidence="2" type="ORF">JOE58_003350</name>
</gene>
<evidence type="ECO:0000313" key="3">
    <source>
        <dbReference type="Proteomes" id="UP000746584"/>
    </source>
</evidence>
<feature type="compositionally biased region" description="Basic residues" evidence="1">
    <location>
        <begin position="945"/>
        <end position="954"/>
    </location>
</feature>
<sequence length="954" mass="102694">MLSDICPVRDGDAGVRDDLGEVRRDRLDVLHAVVHVEDLSLAEELTADRGRDLQVGLRADEGQDRVAVLRRGRERAHLADAGDRHLERARDRGRGHRQDVHVGLELLELVLVLDAEALLLVDDDEPDVLELDVLRQDPVRADDDVDGAVREARDRLLRLLLRLEPAERPEVHGEAGEALLEGLHVLPDEERRRHEHGDLLAVLHGLERRADRDLGLAVADVAGEQAVHGDRTLHVALDLVDGGQLVGGLGERERFLELALPRGVRAERVPLGRHARRVQLDEVDGDVADGLPGLRLRSGPVRAAHLRQGRALAADVPGELVELVGRDEELVTRVTALRGRVLEDEVLALRLHGVAAPARHLARDELDELADAVRGVHDDVAGLELQRVDDVLAPPRELLHRAGALLHAAAVELGLAEDRDARVRGGEAVLDGRGGHDGDARLGRRGEGFGTGGDPGVGEDLHRSFDQSLALGGHHDGPPVVGQLLDVRDRTVGAARERRDRLGADPDVLAGLGCRFGVGEDAVAVTLVEAGVERRDRPPGALPAGVLELLHGEEVAGVEVDRRLGTGDGSAPGGLEELRVGLREAVRTAADPLGREHRDGGVLRQVVRDRHEVLHERGSEGLHALDRDALGDLREHLRQVRELVQHLARPLPDVVGEQELARCGEFDLPEVVVRRALVGDGEGLDGLDLVTEEVDAHRVVGRGREDVEDATAHGELAAAGDEVDPGVREVDQLGGDRPEVVAARVGAEDHGCERGEVARDGLQRRADARDDHGRAAVVRRGVLPTCELPERGDPRAHGLRARAEALVRQGLPRGELEHVGVGDVAADGVTNGLGFAPGGGDDEHALRPVPLGEERGEQGHAQAVGHREVGVTRRGAEHAIERGGARERRDDARDRHSGHGTGGLRQPGGRARRANRVRAAGRAVRVRGTRARNGSAGAGGERSRSGRLPRRRVR</sequence>
<dbReference type="EMBL" id="JAFBCG010000001">
    <property type="protein sequence ID" value="MBM7804099.1"/>
    <property type="molecule type" value="Genomic_DNA"/>
</dbReference>
<name>A0ABS2RYH9_9MICO</name>
<evidence type="ECO:0000256" key="1">
    <source>
        <dbReference type="SAM" id="MobiDB-lite"/>
    </source>
</evidence>
<reference evidence="2 3" key="1">
    <citation type="submission" date="2021-01" db="EMBL/GenBank/DDBJ databases">
        <title>Sequencing the genomes of 1000 actinobacteria strains.</title>
        <authorList>
            <person name="Klenk H.-P."/>
        </authorList>
    </citation>
    <scope>NUCLEOTIDE SEQUENCE [LARGE SCALE GENOMIC DNA]</scope>
    <source>
        <strain evidence="2 3">DSM 20542</strain>
    </source>
</reference>